<dbReference type="OrthoDB" id="9794455at2"/>
<dbReference type="AlphaFoldDB" id="A0A3M9N694"/>
<dbReference type="Gene3D" id="3.20.20.190">
    <property type="entry name" value="Phosphatidylinositol (PI) phosphodiesterase"/>
    <property type="match status" value="1"/>
</dbReference>
<protein>
    <recommendedName>
        <fullName evidence="1">Altered inheritance of mitochondria protein 6</fullName>
    </recommendedName>
</protein>
<dbReference type="RefSeq" id="WP_123122421.1">
    <property type="nucleotide sequence ID" value="NZ_RJJR01000022.1"/>
</dbReference>
<dbReference type="PANTHER" id="PTHR31571">
    <property type="entry name" value="ALTERED INHERITANCE OF MITOCHONDRIA PROTEIN 6"/>
    <property type="match status" value="1"/>
</dbReference>
<feature type="signal peptide" evidence="2">
    <location>
        <begin position="1"/>
        <end position="20"/>
    </location>
</feature>
<name>A0A3M9N694_9BACT</name>
<dbReference type="EMBL" id="RJJR01000022">
    <property type="protein sequence ID" value="RNI33324.1"/>
    <property type="molecule type" value="Genomic_DNA"/>
</dbReference>
<dbReference type="GO" id="GO:0006629">
    <property type="term" value="P:lipid metabolic process"/>
    <property type="evidence" value="ECO:0007669"/>
    <property type="project" value="InterPro"/>
</dbReference>
<dbReference type="InterPro" id="IPR039559">
    <property type="entry name" value="AIM6_PI-PLC-like_dom"/>
</dbReference>
<gene>
    <name evidence="3" type="ORF">EFY79_19415</name>
</gene>
<proteinExistence type="predicted"/>
<sequence>MLNKTLLLFFLVSASVSIFAQHKKYTVADAHAHNDYMHPVPFYTAWNAGFGSIEADVFPVNGVLLVSHNKEALNPESTLDSLYLNPLLKELKKHPHRKVNLLVDIKEDYKNSLAILLQELKPLKKYLLSDKNSQNPLTILISGERPQPAEYKNYPGYIYFDDDLKIPHYPAEWKRVGLVSLSFERYSQWNGEGDIPAADRQILIHVIDSVHQAGKKIRFWAAPDNQNSWRRQMDLDVDLIGTDKIQELSEYIK</sequence>
<keyword evidence="4" id="KW-1185">Reference proteome</keyword>
<evidence type="ECO:0000313" key="4">
    <source>
        <dbReference type="Proteomes" id="UP000267223"/>
    </source>
</evidence>
<evidence type="ECO:0000256" key="1">
    <source>
        <dbReference type="ARBA" id="ARBA00014286"/>
    </source>
</evidence>
<dbReference type="InterPro" id="IPR051236">
    <property type="entry name" value="HAT_RTT109-like"/>
</dbReference>
<keyword evidence="2" id="KW-0732">Signal</keyword>
<organism evidence="3 4">
    <name type="scientific">Hanamia caeni</name>
    <dbReference type="NCBI Taxonomy" id="2294116"/>
    <lineage>
        <taxon>Bacteria</taxon>
        <taxon>Pseudomonadati</taxon>
        <taxon>Bacteroidota</taxon>
        <taxon>Chitinophagia</taxon>
        <taxon>Chitinophagales</taxon>
        <taxon>Chitinophagaceae</taxon>
        <taxon>Hanamia</taxon>
    </lineage>
</organism>
<dbReference type="InterPro" id="IPR017946">
    <property type="entry name" value="PLC-like_Pdiesterase_TIM-brl"/>
</dbReference>
<feature type="chain" id="PRO_5018171323" description="Altered inheritance of mitochondria protein 6" evidence="2">
    <location>
        <begin position="21"/>
        <end position="253"/>
    </location>
</feature>
<dbReference type="PANTHER" id="PTHR31571:SF1">
    <property type="entry name" value="ALTERED INHERITANCE OF MITOCHONDRIA PROTEIN 6"/>
    <property type="match status" value="1"/>
</dbReference>
<evidence type="ECO:0000313" key="3">
    <source>
        <dbReference type="EMBL" id="RNI33324.1"/>
    </source>
</evidence>
<comment type="caution">
    <text evidence="3">The sequence shown here is derived from an EMBL/GenBank/DDBJ whole genome shotgun (WGS) entry which is preliminary data.</text>
</comment>
<accession>A0A3M9N694</accession>
<reference evidence="3 4" key="1">
    <citation type="submission" date="2018-11" db="EMBL/GenBank/DDBJ databases">
        <title>Draft genome sequence of Ferruginibacter sp. BO-59.</title>
        <authorList>
            <person name="Im W.T."/>
        </authorList>
    </citation>
    <scope>NUCLEOTIDE SEQUENCE [LARGE SCALE GENOMIC DNA]</scope>
    <source>
        <strain evidence="3 4">BO-59</strain>
    </source>
</reference>
<dbReference type="GO" id="GO:0008081">
    <property type="term" value="F:phosphoric diester hydrolase activity"/>
    <property type="evidence" value="ECO:0007669"/>
    <property type="project" value="InterPro"/>
</dbReference>
<evidence type="ECO:0000256" key="2">
    <source>
        <dbReference type="SAM" id="SignalP"/>
    </source>
</evidence>
<dbReference type="Proteomes" id="UP000267223">
    <property type="component" value="Unassembled WGS sequence"/>
</dbReference>
<dbReference type="SUPFAM" id="SSF51695">
    <property type="entry name" value="PLC-like phosphodiesterases"/>
    <property type="match status" value="1"/>
</dbReference>
<dbReference type="CDD" id="cd08577">
    <property type="entry name" value="PI-PLCc_GDPD_SF_unchar3"/>
    <property type="match status" value="1"/>
</dbReference>